<dbReference type="Gene3D" id="3.40.50.360">
    <property type="match status" value="1"/>
</dbReference>
<dbReference type="EMBL" id="CP000108">
    <property type="protein sequence ID" value="ABB28679.1"/>
    <property type="molecule type" value="Genomic_DNA"/>
</dbReference>
<dbReference type="KEGG" id="cch:Cag_1421"/>
<dbReference type="InterPro" id="IPR029039">
    <property type="entry name" value="Flavoprotein-like_sf"/>
</dbReference>
<dbReference type="AlphaFoldDB" id="Q3AQP6"/>
<dbReference type="HOGENOM" id="CLU_114522_0_0_10"/>
<sequence length="148" mass="16135">MKAIILYDSKSQGGSTDRLVDAIGVKLAEAGHYVEKARCKSNGDYSFVKEFDMVIMGSPIYYLMVSTELLGSMFQSNLKSCVEGKQIGLFLLCGSPEIMGNLLYLPQLKLHLLGQSLVAEKIFAPDQASNPEAISAYANKLLAALKNH</sequence>
<name>Q3AQP6_CHLCH</name>
<reference evidence="1" key="1">
    <citation type="submission" date="2005-08" db="EMBL/GenBank/DDBJ databases">
        <title>Complete sequence of Chlorobium chlorochromatii CaD3.</title>
        <authorList>
            <person name="Copeland A."/>
            <person name="Lucas S."/>
            <person name="Lapidus A."/>
            <person name="Barry K."/>
            <person name="Detter J.C."/>
            <person name="Glavina T."/>
            <person name="Hammon N."/>
            <person name="Israni S."/>
            <person name="Pitluck S."/>
            <person name="Bryant D."/>
            <person name="Schmutz J."/>
            <person name="Larimer F."/>
            <person name="Land M."/>
            <person name="Kyrpides N."/>
            <person name="Ivanova N."/>
            <person name="Richardson P."/>
        </authorList>
    </citation>
    <scope>NUCLEOTIDE SEQUENCE [LARGE SCALE GENOMIC DNA]</scope>
    <source>
        <strain evidence="1">CaD3</strain>
    </source>
</reference>
<dbReference type="STRING" id="340177.Cag_1421"/>
<dbReference type="SUPFAM" id="SSF52218">
    <property type="entry name" value="Flavoproteins"/>
    <property type="match status" value="1"/>
</dbReference>
<protein>
    <recommendedName>
        <fullName evidence="2">Protochlorophyllide oxidoreductase</fullName>
    </recommendedName>
</protein>
<accession>Q3AQP6</accession>
<dbReference type="eggNOG" id="COG0716">
    <property type="taxonomic scope" value="Bacteria"/>
</dbReference>
<proteinExistence type="predicted"/>
<organism evidence="1">
    <name type="scientific">Chlorobium chlorochromatii (strain CaD3)</name>
    <dbReference type="NCBI Taxonomy" id="340177"/>
    <lineage>
        <taxon>Bacteria</taxon>
        <taxon>Pseudomonadati</taxon>
        <taxon>Chlorobiota</taxon>
        <taxon>Chlorobiia</taxon>
        <taxon>Chlorobiales</taxon>
        <taxon>Chlorobiaceae</taxon>
        <taxon>Chlorobium/Pelodictyon group</taxon>
        <taxon>Chlorobium</taxon>
    </lineage>
</organism>
<evidence type="ECO:0000313" key="1">
    <source>
        <dbReference type="EMBL" id="ABB28679.1"/>
    </source>
</evidence>
<dbReference type="OrthoDB" id="597292at2"/>
<gene>
    <name evidence="1" type="ordered locus">Cag_1421</name>
</gene>
<evidence type="ECO:0008006" key="2">
    <source>
        <dbReference type="Google" id="ProtNLM"/>
    </source>
</evidence>